<dbReference type="Pfam" id="PF00160">
    <property type="entry name" value="Pro_isomerase"/>
    <property type="match status" value="1"/>
</dbReference>
<keyword evidence="11" id="KW-1185">Reference proteome</keyword>
<dbReference type="SUPFAM" id="SSF50891">
    <property type="entry name" value="Cyclophilin-like"/>
    <property type="match status" value="1"/>
</dbReference>
<dbReference type="PROSITE" id="PS00170">
    <property type="entry name" value="CSA_PPIASE_1"/>
    <property type="match status" value="1"/>
</dbReference>
<dbReference type="InterPro" id="IPR002130">
    <property type="entry name" value="Cyclophilin-type_PPIase_dom"/>
</dbReference>
<feature type="compositionally biased region" description="Acidic residues" evidence="7">
    <location>
        <begin position="397"/>
        <end position="406"/>
    </location>
</feature>
<name>A0A1Y1NC83_PHOPY</name>
<feature type="domain" description="PPIase cyclophilin-type" evidence="8">
    <location>
        <begin position="18"/>
        <end position="165"/>
    </location>
</feature>
<gene>
    <name evidence="10" type="ORF">PPYR_00446</name>
</gene>
<reference evidence="10 11" key="2">
    <citation type="journal article" date="2018" name="Elife">
        <title>Firefly genomes illuminate parallel origins of bioluminescence in beetles.</title>
        <authorList>
            <person name="Fallon T.R."/>
            <person name="Lower S.E."/>
            <person name="Chang C.H."/>
            <person name="Bessho-Uehara M."/>
            <person name="Martin G.J."/>
            <person name="Bewick A.J."/>
            <person name="Behringer M."/>
            <person name="Debat H.J."/>
            <person name="Wong I."/>
            <person name="Day J.C."/>
            <person name="Suvorov A."/>
            <person name="Silva C.J."/>
            <person name="Stanger-Hall K.F."/>
            <person name="Hall D.W."/>
            <person name="Schmitz R.J."/>
            <person name="Nelson D.R."/>
            <person name="Lewis S.M."/>
            <person name="Shigenobu S."/>
            <person name="Bybee S.M."/>
            <person name="Larracuente A.M."/>
            <person name="Oba Y."/>
            <person name="Weng J.K."/>
        </authorList>
    </citation>
    <scope>NUCLEOTIDE SEQUENCE [LARGE SCALE GENOMIC DNA]</scope>
    <source>
        <strain evidence="10">1611_PpyrPB1</strain>
        <tissue evidence="10">Whole body</tissue>
    </source>
</reference>
<sequence>MSNVYILEPPTSAKVLLQTTVGDIDIELWAKETPKTCRNFIQLCMEGYYDDTIFHRVIKGFIAQGGDPEGTGAGGESIYGEPFKDEFHQRLKFVRRGLVAMANASPDDNGSQFFFTLAATPELQNKHTIFGKVTGETVFNMLKLEDGLIEDERPVFPHKILRTEVLLNYFDDIVPRQKEVPEVEKKKKVKTPGVKNFKLLSFGDEAEGDEEEVVEVTKKFAGKSKSTHDVLNDPKLSAETSFGEKRDHVEDGEAEQDLEQQLQNIRKKLKAESQKTYIKKSLLFEDEDEIKKRKQEEIKKEIESVKKEYHKNKLQKLKEDASQNQQDLHRSETLQEYESGNAKYKDVSNSFPKKGSSREEFTLNLLSKFKQKLQAVKDKEREEQEAVEAANAKANEEINDDPEKEDDSWLTHELHFINDEPVLAKDANTKGDDWFEIYDPRNPLNKRRRGETSST</sequence>
<evidence type="ECO:0000313" key="10">
    <source>
        <dbReference type="EMBL" id="KAB0803476.1"/>
    </source>
</evidence>
<dbReference type="Proteomes" id="UP000327044">
    <property type="component" value="Unassembled WGS sequence"/>
</dbReference>
<dbReference type="GO" id="GO:0006457">
    <property type="term" value="P:protein folding"/>
    <property type="evidence" value="ECO:0007669"/>
    <property type="project" value="InterPro"/>
</dbReference>
<dbReference type="GO" id="GO:0071013">
    <property type="term" value="C:catalytic step 2 spliceosome"/>
    <property type="evidence" value="ECO:0007669"/>
    <property type="project" value="TreeGrafter"/>
</dbReference>
<dbReference type="AlphaFoldDB" id="A0A1Y1NC83"/>
<dbReference type="OrthoDB" id="442970at2759"/>
<feature type="region of interest" description="Disordered" evidence="7">
    <location>
        <begin position="317"/>
        <end position="356"/>
    </location>
</feature>
<dbReference type="PRINTS" id="PR00153">
    <property type="entry name" value="CSAPPISMRASE"/>
</dbReference>
<dbReference type="InterPro" id="IPR029000">
    <property type="entry name" value="Cyclophilin-like_dom_sf"/>
</dbReference>
<dbReference type="Gene3D" id="2.40.100.10">
    <property type="entry name" value="Cyclophilin-like"/>
    <property type="match status" value="1"/>
</dbReference>
<evidence type="ECO:0000256" key="7">
    <source>
        <dbReference type="SAM" id="MobiDB-lite"/>
    </source>
</evidence>
<dbReference type="EMBL" id="VVIM01000001">
    <property type="protein sequence ID" value="KAB0803476.1"/>
    <property type="molecule type" value="Genomic_DNA"/>
</dbReference>
<dbReference type="InterPro" id="IPR044666">
    <property type="entry name" value="Cyclophilin_A-like"/>
</dbReference>
<feature type="compositionally biased region" description="Basic and acidic residues" evidence="7">
    <location>
        <begin position="242"/>
        <end position="251"/>
    </location>
</feature>
<protein>
    <recommendedName>
        <fullName evidence="4">Spliceosome-associated protein CWC27 homolog</fullName>
    </recommendedName>
    <alternativeName>
        <fullName evidence="5">Probable inactive peptidyl-prolyl cis-trans isomerase CWC27 homolog</fullName>
    </alternativeName>
</protein>
<reference evidence="9" key="1">
    <citation type="journal article" date="2016" name="Sci. Rep.">
        <title>Molecular characterization of firefly nuptial gifts: a multi-omics approach sheds light on postcopulatory sexual selection.</title>
        <authorList>
            <person name="Al-Wathiqui N."/>
            <person name="Fallon T.R."/>
            <person name="South A."/>
            <person name="Weng J.K."/>
            <person name="Lewis S.M."/>
        </authorList>
    </citation>
    <scope>NUCLEOTIDE SEQUENCE</scope>
</reference>
<evidence type="ECO:0000256" key="4">
    <source>
        <dbReference type="ARBA" id="ARBA00040027"/>
    </source>
</evidence>
<feature type="region of interest" description="Disordered" evidence="7">
    <location>
        <begin position="224"/>
        <end position="252"/>
    </location>
</feature>
<dbReference type="FunCoup" id="A0A1Y1NC83">
    <property type="interactions" value="881"/>
</dbReference>
<evidence type="ECO:0000256" key="5">
    <source>
        <dbReference type="ARBA" id="ARBA00042090"/>
    </source>
</evidence>
<evidence type="ECO:0000256" key="6">
    <source>
        <dbReference type="ARBA" id="ARBA00046368"/>
    </source>
</evidence>
<organism evidence="9">
    <name type="scientific">Photinus pyralis</name>
    <name type="common">Common eastern firefly</name>
    <name type="synonym">Lampyris pyralis</name>
    <dbReference type="NCBI Taxonomy" id="7054"/>
    <lineage>
        <taxon>Eukaryota</taxon>
        <taxon>Metazoa</taxon>
        <taxon>Ecdysozoa</taxon>
        <taxon>Arthropoda</taxon>
        <taxon>Hexapoda</taxon>
        <taxon>Insecta</taxon>
        <taxon>Pterygota</taxon>
        <taxon>Neoptera</taxon>
        <taxon>Endopterygota</taxon>
        <taxon>Coleoptera</taxon>
        <taxon>Polyphaga</taxon>
        <taxon>Elateriformia</taxon>
        <taxon>Elateroidea</taxon>
        <taxon>Lampyridae</taxon>
        <taxon>Lampyrinae</taxon>
        <taxon>Photinus</taxon>
    </lineage>
</organism>
<feature type="compositionally biased region" description="Basic and acidic residues" evidence="7">
    <location>
        <begin position="317"/>
        <end position="333"/>
    </location>
</feature>
<evidence type="ECO:0000313" key="9">
    <source>
        <dbReference type="EMBL" id="JAV95309.1"/>
    </source>
</evidence>
<comment type="subcellular location">
    <subcellularLocation>
        <location evidence="1">Nucleus</location>
    </subcellularLocation>
</comment>
<evidence type="ECO:0000256" key="3">
    <source>
        <dbReference type="ARBA" id="ARBA00023242"/>
    </source>
</evidence>
<evidence type="ECO:0000313" key="11">
    <source>
        <dbReference type="Proteomes" id="UP000327044"/>
    </source>
</evidence>
<evidence type="ECO:0000256" key="2">
    <source>
        <dbReference type="ARBA" id="ARBA00007365"/>
    </source>
</evidence>
<comment type="subunit">
    <text evidence="6">Part of the activated spliceosome B/catalytic step 1 spliceosome, one of the forms of the spliceosome which has a well-formed active site but still cannot catalyze the branching reaction and is composed at least of 52 proteins, the U2, U5 and U6 snRNAs and the pre-mRNA. Recruited during early steps of activated spliceosome B maturation, it is probably one of the first proteins released from this complex as he matures to the spliceosome C complex. Component of the minor spliceosome, which splices U12-type introns.</text>
</comment>
<evidence type="ECO:0000256" key="1">
    <source>
        <dbReference type="ARBA" id="ARBA00004123"/>
    </source>
</evidence>
<keyword evidence="3" id="KW-0539">Nucleus</keyword>
<evidence type="ECO:0000259" key="8">
    <source>
        <dbReference type="PROSITE" id="PS50072"/>
    </source>
</evidence>
<dbReference type="CDD" id="cd22288">
    <property type="entry name" value="CWC27_CTD"/>
    <property type="match status" value="1"/>
</dbReference>
<proteinExistence type="inferred from homology"/>
<feature type="region of interest" description="Disordered" evidence="7">
    <location>
        <begin position="379"/>
        <end position="407"/>
    </location>
</feature>
<accession>A0A1Y1NC83</accession>
<dbReference type="GO" id="GO:0003755">
    <property type="term" value="F:peptidyl-prolyl cis-trans isomerase activity"/>
    <property type="evidence" value="ECO:0007669"/>
    <property type="project" value="InterPro"/>
</dbReference>
<dbReference type="InterPro" id="IPR020892">
    <property type="entry name" value="Cyclophilin-type_PPIase_CS"/>
</dbReference>
<dbReference type="PANTHER" id="PTHR45625:SF6">
    <property type="entry name" value="SPLICEOSOME-ASSOCIATED PROTEIN CWC27 HOMOLOG"/>
    <property type="match status" value="1"/>
</dbReference>
<dbReference type="PANTHER" id="PTHR45625">
    <property type="entry name" value="PEPTIDYL-PROLYL CIS-TRANS ISOMERASE-RELATED"/>
    <property type="match status" value="1"/>
</dbReference>
<dbReference type="FunFam" id="2.40.100.10:FF:000007">
    <property type="entry name" value="Peptidyl-prolyl cis-trans isomerase CWC27 homolog"/>
    <property type="match status" value="1"/>
</dbReference>
<comment type="similarity">
    <text evidence="2">Belongs to the cyclophilin-type PPIase family.</text>
</comment>
<reference evidence="10" key="3">
    <citation type="submission" date="2019-08" db="EMBL/GenBank/DDBJ databases">
        <authorList>
            <consortium name="Photinus pyralis genome working group"/>
            <person name="Fallon T.R."/>
            <person name="Sander Lower S.E."/>
            <person name="Weng J.-K."/>
        </authorList>
    </citation>
    <scope>NUCLEOTIDE SEQUENCE</scope>
    <source>
        <strain evidence="10">1611_PpyrPB1</strain>
        <tissue evidence="10">Whole body</tissue>
    </source>
</reference>
<dbReference type="EMBL" id="GEZM01007184">
    <property type="protein sequence ID" value="JAV95309.1"/>
    <property type="molecule type" value="Transcribed_RNA"/>
</dbReference>
<dbReference type="InParanoid" id="A0A1Y1NC83"/>
<dbReference type="CDD" id="cd01925">
    <property type="entry name" value="cyclophilin_CeCYP16-like"/>
    <property type="match status" value="1"/>
</dbReference>
<dbReference type="PROSITE" id="PS50072">
    <property type="entry name" value="CSA_PPIASE_2"/>
    <property type="match status" value="1"/>
</dbReference>